<keyword evidence="2" id="KW-0134">Cell wall</keyword>
<keyword evidence="6 8" id="KW-0378">Hydrolase</keyword>
<evidence type="ECO:0000256" key="7">
    <source>
        <dbReference type="ARBA" id="ARBA00022825"/>
    </source>
</evidence>
<evidence type="ECO:0000259" key="13">
    <source>
        <dbReference type="Pfam" id="PF02225"/>
    </source>
</evidence>
<dbReference type="Gene3D" id="3.40.50.200">
    <property type="entry name" value="Peptidase S8/S53 domain"/>
    <property type="match status" value="1"/>
</dbReference>
<comment type="caution">
    <text evidence="14">The sequence shown here is derived from an EMBL/GenBank/DDBJ whole genome shotgun (WGS) entry which is preliminary data.</text>
</comment>
<reference evidence="14" key="1">
    <citation type="submission" date="2024-05" db="EMBL/GenBank/DDBJ databases">
        <title>30 novel species of actinomycetes from the DSMZ collection.</title>
        <authorList>
            <person name="Nouioui I."/>
        </authorList>
    </citation>
    <scope>NUCLEOTIDE SEQUENCE</scope>
    <source>
        <strain evidence="14">DSM 41529</strain>
    </source>
</reference>
<sequence length="1228" mass="128736">MRDPGRLRAATVLMAAAAVVAGTLVAGPAAADPAPAGRPAKPGSSPQAMAKPVRTTLITGDVLTVRSMNRKKTISADSSGPSQGIVTLYEENGHTYAIPSAAQAGVNGGRIDRELFNIDTLTTFGYGASKPVPVIVDNQDSAKAPTKPSQAEGGRALKSINALAVTVAKDRAESFWRGYDSTSDLRKRGVERIWLDGKVKVDLADSVPQIGAPDAWKAGFDGKNVTVAVLDTGVDATHPDLKGRISQSKDFTGGTDAVDHFGHGTHVAATVGGSGAGNGAKGVAPGADLVVGKVLGDDGSGTFSSIISGMEWAARNGADVISMSLGSDTPDNGSNPMSAAADELSEETGSLFVVAAGNSGRRTIGSPASSSAALTVGAVDKADALAPFSTRGPRSGDYAVKPEISAPGVNILAARAAGTSMGTPAGDLYTSASGTSMATPHVAGAAAILKQQHPTWTAQQLKAALVTTSKPGGYQVAEGGAGRVDLTRAVSQNAYGTPAALNLGAIRYAEDGDYKPVSREITLHNASGTDRTFTLKDTGVNAAGKPLPDDAVTVSAASVTVPAGKSADITVTADPNLLARDTHYTGRLSATAEDGTTVVFPFSFLMEKLMYDVTIKGIGADGVAAGGPSQAYLFQADIPIRTASTFDAQGVARLRVAPGTYKMYANIFTPDAARNWIDEATAAFDSSVTVDRDLTFTLDARKATDVKVDTGRTTEWRGGAFTYNEFVLLLPGSIKSISTLPSPGDEKTGFELFSSLTAPVLTAKAKTYQPLTLAPTQLDGARKFSGHRTLTVVDAGTGTAEEYRRVRARDKLVLVTRSTDVPISEQINTAAEHGAAAVAVANDTPGRLVAPAGSTAVPAFALDGEQGERLTAEAAKRTVRVELKGTPYSPFQYDLVNSARSIPKNGLKFAVDKTNTARIDANYYAHAQKEGNLLQATGHVGGLFYASTTVPIRLGTAREEYVTARPEVDYWTGVDIAGSDGVAVFDTGWHDFAPGERRAVDWFKQVANPTRGGTWLAQGYSSAVGDYLTVGAIPFPDGESSHLPVAVWNDKMSVVLYRGEKEIARKDDYFFTTFYVDLEPGTYRAVQKIDRDAPGWEFSRSATTEWTINVTKTGIVKQIPMPTLSYDIDLNLRNRVKAGKKLPITVNATLPPNADGKVTQVKTWASYDDGATWTPVELSPSQDSGEYTGTLRLPRASATPGYVTLRTEATEASGNTIDQTVKRAFGLE</sequence>
<comment type="similarity">
    <text evidence="1 8 9">Belongs to the peptidase S8 family.</text>
</comment>
<feature type="active site" description="Charge relay system" evidence="8">
    <location>
        <position position="263"/>
    </location>
</feature>
<dbReference type="PROSITE" id="PS00136">
    <property type="entry name" value="SUBTILASE_ASP"/>
    <property type="match status" value="1"/>
</dbReference>
<dbReference type="Proteomes" id="UP001180754">
    <property type="component" value="Unassembled WGS sequence"/>
</dbReference>
<feature type="region of interest" description="Disordered" evidence="10">
    <location>
        <begin position="30"/>
        <end position="53"/>
    </location>
</feature>
<dbReference type="Gene3D" id="2.60.40.10">
    <property type="entry name" value="Immunoglobulins"/>
    <property type="match status" value="1"/>
</dbReference>
<feature type="active site" description="Charge relay system" evidence="8">
    <location>
        <position position="231"/>
    </location>
</feature>
<evidence type="ECO:0000256" key="3">
    <source>
        <dbReference type="ARBA" id="ARBA00022525"/>
    </source>
</evidence>
<evidence type="ECO:0000256" key="4">
    <source>
        <dbReference type="ARBA" id="ARBA00022670"/>
    </source>
</evidence>
<feature type="chain" id="PRO_5045410761" evidence="11">
    <location>
        <begin position="32"/>
        <end position="1228"/>
    </location>
</feature>
<gene>
    <name evidence="14" type="ORF">RND15_43440</name>
</gene>
<dbReference type="EMBL" id="JAVRFD010000034">
    <property type="protein sequence ID" value="MDT0549470.1"/>
    <property type="molecule type" value="Genomic_DNA"/>
</dbReference>
<dbReference type="Gene3D" id="3.50.30.30">
    <property type="match status" value="1"/>
</dbReference>
<keyword evidence="15" id="KW-1185">Reference proteome</keyword>
<dbReference type="PROSITE" id="PS51892">
    <property type="entry name" value="SUBTILASE"/>
    <property type="match status" value="1"/>
</dbReference>
<dbReference type="RefSeq" id="WP_311730032.1">
    <property type="nucleotide sequence ID" value="NZ_JAVRFD010000034.1"/>
</dbReference>
<keyword evidence="5 11" id="KW-0732">Signal</keyword>
<dbReference type="SUPFAM" id="SSF52743">
    <property type="entry name" value="Subtilisin-like"/>
    <property type="match status" value="1"/>
</dbReference>
<keyword evidence="7 8" id="KW-0720">Serine protease</keyword>
<dbReference type="Pfam" id="PF02225">
    <property type="entry name" value="PA"/>
    <property type="match status" value="1"/>
</dbReference>
<dbReference type="InterPro" id="IPR015500">
    <property type="entry name" value="Peptidase_S8_subtilisin-rel"/>
</dbReference>
<dbReference type="Pfam" id="PF00082">
    <property type="entry name" value="Peptidase_S8"/>
    <property type="match status" value="1"/>
</dbReference>
<dbReference type="SUPFAM" id="SSF52025">
    <property type="entry name" value="PA domain"/>
    <property type="match status" value="1"/>
</dbReference>
<dbReference type="InterPro" id="IPR023827">
    <property type="entry name" value="Peptidase_S8_Asp-AS"/>
</dbReference>
<dbReference type="InterPro" id="IPR036852">
    <property type="entry name" value="Peptidase_S8/S53_dom_sf"/>
</dbReference>
<evidence type="ECO:0000256" key="2">
    <source>
        <dbReference type="ARBA" id="ARBA00022512"/>
    </source>
</evidence>
<dbReference type="InterPro" id="IPR003137">
    <property type="entry name" value="PA_domain"/>
</dbReference>
<dbReference type="InterPro" id="IPR000209">
    <property type="entry name" value="Peptidase_S8/S53_dom"/>
</dbReference>
<keyword evidence="4 8" id="KW-0645">Protease</keyword>
<evidence type="ECO:0000256" key="6">
    <source>
        <dbReference type="ARBA" id="ARBA00022801"/>
    </source>
</evidence>
<feature type="compositionally biased region" description="Low complexity" evidence="10">
    <location>
        <begin position="30"/>
        <end position="43"/>
    </location>
</feature>
<feature type="signal peptide" evidence="11">
    <location>
        <begin position="1"/>
        <end position="31"/>
    </location>
</feature>
<dbReference type="PANTHER" id="PTHR43806">
    <property type="entry name" value="PEPTIDASE S8"/>
    <property type="match status" value="1"/>
</dbReference>
<evidence type="ECO:0000256" key="8">
    <source>
        <dbReference type="PROSITE-ProRule" id="PRU01240"/>
    </source>
</evidence>
<name>A0ABU2XU67_9ACTN</name>
<dbReference type="InterPro" id="IPR023828">
    <property type="entry name" value="Peptidase_S8_Ser-AS"/>
</dbReference>
<protein>
    <submittedName>
        <fullName evidence="14">S8 family serine peptidase</fullName>
    </submittedName>
</protein>
<evidence type="ECO:0000256" key="9">
    <source>
        <dbReference type="RuleBase" id="RU003355"/>
    </source>
</evidence>
<dbReference type="InterPro" id="IPR013783">
    <property type="entry name" value="Ig-like_fold"/>
</dbReference>
<evidence type="ECO:0000256" key="1">
    <source>
        <dbReference type="ARBA" id="ARBA00011073"/>
    </source>
</evidence>
<dbReference type="InterPro" id="IPR050131">
    <property type="entry name" value="Peptidase_S8_subtilisin-like"/>
</dbReference>
<dbReference type="PROSITE" id="PS00138">
    <property type="entry name" value="SUBTILASE_SER"/>
    <property type="match status" value="1"/>
</dbReference>
<evidence type="ECO:0000313" key="15">
    <source>
        <dbReference type="Proteomes" id="UP001180754"/>
    </source>
</evidence>
<feature type="domain" description="PA" evidence="13">
    <location>
        <begin position="799"/>
        <end position="870"/>
    </location>
</feature>
<dbReference type="PANTHER" id="PTHR43806:SF65">
    <property type="entry name" value="SERINE PROTEASE APRX"/>
    <property type="match status" value="1"/>
</dbReference>
<evidence type="ECO:0000259" key="12">
    <source>
        <dbReference type="Pfam" id="PF00082"/>
    </source>
</evidence>
<evidence type="ECO:0000256" key="10">
    <source>
        <dbReference type="SAM" id="MobiDB-lite"/>
    </source>
</evidence>
<evidence type="ECO:0000256" key="5">
    <source>
        <dbReference type="ARBA" id="ARBA00022729"/>
    </source>
</evidence>
<feature type="active site" description="Charge relay system" evidence="8">
    <location>
        <position position="436"/>
    </location>
</feature>
<organism evidence="14 15">
    <name type="scientific">Streptomyces lonegramiae</name>
    <dbReference type="NCBI Taxonomy" id="3075524"/>
    <lineage>
        <taxon>Bacteria</taxon>
        <taxon>Bacillati</taxon>
        <taxon>Actinomycetota</taxon>
        <taxon>Actinomycetes</taxon>
        <taxon>Kitasatosporales</taxon>
        <taxon>Streptomycetaceae</taxon>
        <taxon>Streptomyces</taxon>
    </lineage>
</organism>
<dbReference type="InterPro" id="IPR046450">
    <property type="entry name" value="PA_dom_sf"/>
</dbReference>
<accession>A0ABU2XU67</accession>
<keyword evidence="3" id="KW-0964">Secreted</keyword>
<feature type="domain" description="Peptidase S8/S53" evidence="12">
    <location>
        <begin position="222"/>
        <end position="475"/>
    </location>
</feature>
<proteinExistence type="inferred from homology"/>
<evidence type="ECO:0000256" key="11">
    <source>
        <dbReference type="SAM" id="SignalP"/>
    </source>
</evidence>
<evidence type="ECO:0000313" key="14">
    <source>
        <dbReference type="EMBL" id="MDT0549470.1"/>
    </source>
</evidence>
<dbReference type="PRINTS" id="PR00723">
    <property type="entry name" value="SUBTILISIN"/>
</dbReference>